<dbReference type="EMBL" id="JAUSQZ010000001">
    <property type="protein sequence ID" value="MDP9825789.1"/>
    <property type="molecule type" value="Genomic_DNA"/>
</dbReference>
<proteinExistence type="predicted"/>
<sequence length="423" mass="45583">MTAPAGREPAGVSRAAGGPALELVADARQVLAPGPSSVRQQPSHAVLLGGARDPGRRPETATLDAIVVPAARGAASLRSALDLSARLGVQLVALCSRRTRAFEVAELASRTPGARVLAIDVPAHYTHAILPGRTAASPFTEASVGRTSDLSLKRNLGLLLARLHGWGKILFLDDDIATPRGAGPGLDAATVQRLGRELDSRQVAGLVCRSFPDNSVVCHARRLAGLPQDNFVTGGALGVNCSDQPLPFFPDIYNEDWFFFSRHAASRELSQVGEARQTPYDPYENPLRARQEEFGDLLAEGLYALFDRQPTEMPFDERLRGATAGYWEHFIAARRADLTRTAVLLRRRPDRPARRAVRSLRAATDQLDRIGPQLCADFLTAWQADLADWERATLRLNGLGTSRAAVGYLGLSAVEPTGLLEVG</sequence>
<protein>
    <recommendedName>
        <fullName evidence="4">Glycosyl transferase family 2</fullName>
    </recommendedName>
</protein>
<feature type="region of interest" description="Disordered" evidence="1">
    <location>
        <begin position="34"/>
        <end position="57"/>
    </location>
</feature>
<reference evidence="2 3" key="1">
    <citation type="submission" date="2023-07" db="EMBL/GenBank/DDBJ databases">
        <title>Sequencing the genomes of 1000 actinobacteria strains.</title>
        <authorList>
            <person name="Klenk H.-P."/>
        </authorList>
    </citation>
    <scope>NUCLEOTIDE SEQUENCE [LARGE SCALE GENOMIC DNA]</scope>
    <source>
        <strain evidence="2 3">DSM 44388</strain>
    </source>
</reference>
<name>A0ABT9NZE2_9ACTN</name>
<gene>
    <name evidence="2" type="ORF">J2S57_001538</name>
</gene>
<keyword evidence="3" id="KW-1185">Reference proteome</keyword>
<dbReference type="RefSeq" id="WP_307239925.1">
    <property type="nucleotide sequence ID" value="NZ_JAUSQZ010000001.1"/>
</dbReference>
<evidence type="ECO:0000256" key="1">
    <source>
        <dbReference type="SAM" id="MobiDB-lite"/>
    </source>
</evidence>
<evidence type="ECO:0000313" key="2">
    <source>
        <dbReference type="EMBL" id="MDP9825789.1"/>
    </source>
</evidence>
<evidence type="ECO:0008006" key="4">
    <source>
        <dbReference type="Google" id="ProtNLM"/>
    </source>
</evidence>
<accession>A0ABT9NZE2</accession>
<comment type="caution">
    <text evidence="2">The sequence shown here is derived from an EMBL/GenBank/DDBJ whole genome shotgun (WGS) entry which is preliminary data.</text>
</comment>
<dbReference type="Proteomes" id="UP001235712">
    <property type="component" value="Unassembled WGS sequence"/>
</dbReference>
<organism evidence="2 3">
    <name type="scientific">Kineosporia succinea</name>
    <dbReference type="NCBI Taxonomy" id="84632"/>
    <lineage>
        <taxon>Bacteria</taxon>
        <taxon>Bacillati</taxon>
        <taxon>Actinomycetota</taxon>
        <taxon>Actinomycetes</taxon>
        <taxon>Kineosporiales</taxon>
        <taxon>Kineosporiaceae</taxon>
        <taxon>Kineosporia</taxon>
    </lineage>
</organism>
<evidence type="ECO:0000313" key="3">
    <source>
        <dbReference type="Proteomes" id="UP001235712"/>
    </source>
</evidence>